<dbReference type="OrthoDB" id="9876299at2759"/>
<gene>
    <name evidence="1" type="ORF">TRAPUB_1388</name>
</gene>
<dbReference type="InterPro" id="IPR036291">
    <property type="entry name" value="NAD(P)-bd_dom_sf"/>
</dbReference>
<dbReference type="Pfam" id="PF00106">
    <property type="entry name" value="adh_short"/>
    <property type="match status" value="1"/>
</dbReference>
<accession>A0A1M2VJE7</accession>
<evidence type="ECO:0000313" key="1">
    <source>
        <dbReference type="EMBL" id="OJT07719.1"/>
    </source>
</evidence>
<sequence>MPISYAVVGASRGIGLEYVRQLATHPDAVVFAIVRNKKGSFHLAAAVANLKNVHVFEADVVDHASMERAAKEVAAISGGKLDVLILNAGRMSGEAVWKGFKDYPNMDALDADCIDAFKINALGVVHGITAFLPLLRAGPTKKIAVLGTDGAIPNTVYALGLPDLSAYSMSKAAAMLATAKWALQLKDEGFTVVTLAPGLVDTTDTVGTSGDPTVKKILQDIDKNHPAFVLETPEQSVKVQLKIVDSLKPADNGGHFRSHPGNQA</sequence>
<name>A0A1M2VJE7_TRAPU</name>
<proteinExistence type="predicted"/>
<dbReference type="GO" id="GO:0016616">
    <property type="term" value="F:oxidoreductase activity, acting on the CH-OH group of donors, NAD or NADP as acceptor"/>
    <property type="evidence" value="ECO:0007669"/>
    <property type="project" value="TreeGrafter"/>
</dbReference>
<dbReference type="PRINTS" id="PR00081">
    <property type="entry name" value="GDHRDH"/>
</dbReference>
<dbReference type="AlphaFoldDB" id="A0A1M2VJE7"/>
<dbReference type="InterPro" id="IPR052184">
    <property type="entry name" value="SDR_enzymes"/>
</dbReference>
<keyword evidence="2" id="KW-1185">Reference proteome</keyword>
<dbReference type="OMA" id="KDYPNMD"/>
<dbReference type="EMBL" id="MNAD01001131">
    <property type="protein sequence ID" value="OJT07719.1"/>
    <property type="molecule type" value="Genomic_DNA"/>
</dbReference>
<dbReference type="Gene3D" id="3.40.50.720">
    <property type="entry name" value="NAD(P)-binding Rossmann-like Domain"/>
    <property type="match status" value="1"/>
</dbReference>
<protein>
    <submittedName>
        <fullName evidence="1">Uncharacterized protein</fullName>
    </submittedName>
</protein>
<dbReference type="InterPro" id="IPR002347">
    <property type="entry name" value="SDR_fam"/>
</dbReference>
<dbReference type="PANTHER" id="PTHR45458:SF1">
    <property type="entry name" value="SHORT CHAIN DEHYDROGENASE"/>
    <property type="match status" value="1"/>
</dbReference>
<reference evidence="1 2" key="1">
    <citation type="submission" date="2016-10" db="EMBL/GenBank/DDBJ databases">
        <title>Genome sequence of the basidiomycete white-rot fungus Trametes pubescens.</title>
        <authorList>
            <person name="Makela M.R."/>
            <person name="Granchi Z."/>
            <person name="Peng M."/>
            <person name="De Vries R.P."/>
            <person name="Grigoriev I."/>
            <person name="Riley R."/>
            <person name="Hilden K."/>
        </authorList>
    </citation>
    <scope>NUCLEOTIDE SEQUENCE [LARGE SCALE GENOMIC DNA]</scope>
    <source>
        <strain evidence="1 2">FBCC735</strain>
    </source>
</reference>
<dbReference type="SUPFAM" id="SSF51735">
    <property type="entry name" value="NAD(P)-binding Rossmann-fold domains"/>
    <property type="match status" value="1"/>
</dbReference>
<organism evidence="1 2">
    <name type="scientific">Trametes pubescens</name>
    <name type="common">White-rot fungus</name>
    <dbReference type="NCBI Taxonomy" id="154538"/>
    <lineage>
        <taxon>Eukaryota</taxon>
        <taxon>Fungi</taxon>
        <taxon>Dikarya</taxon>
        <taxon>Basidiomycota</taxon>
        <taxon>Agaricomycotina</taxon>
        <taxon>Agaricomycetes</taxon>
        <taxon>Polyporales</taxon>
        <taxon>Polyporaceae</taxon>
        <taxon>Trametes</taxon>
    </lineage>
</organism>
<comment type="caution">
    <text evidence="1">The sequence shown here is derived from an EMBL/GenBank/DDBJ whole genome shotgun (WGS) entry which is preliminary data.</text>
</comment>
<dbReference type="Proteomes" id="UP000184267">
    <property type="component" value="Unassembled WGS sequence"/>
</dbReference>
<evidence type="ECO:0000313" key="2">
    <source>
        <dbReference type="Proteomes" id="UP000184267"/>
    </source>
</evidence>
<dbReference type="PANTHER" id="PTHR45458">
    <property type="entry name" value="SHORT-CHAIN DEHYDROGENASE/REDUCTASE SDR"/>
    <property type="match status" value="1"/>
</dbReference>